<dbReference type="Pfam" id="PF14697">
    <property type="entry name" value="Fer4_21"/>
    <property type="match status" value="1"/>
</dbReference>
<dbReference type="GO" id="GO:0005737">
    <property type="term" value="C:cytoplasm"/>
    <property type="evidence" value="ECO:0007669"/>
    <property type="project" value="UniProtKB-SubCell"/>
</dbReference>
<dbReference type="AlphaFoldDB" id="A0A2N7L4P9"/>
<keyword evidence="3 6" id="KW-0677">Repeat</keyword>
<feature type="domain" description="4Fe-4S ferredoxin-type" evidence="7">
    <location>
        <begin position="61"/>
        <end position="89"/>
    </location>
</feature>
<protein>
    <recommendedName>
        <fullName evidence="6">Ferredoxin-type protein NapF</fullName>
    </recommendedName>
</protein>
<dbReference type="NCBIfam" id="TIGR00402">
    <property type="entry name" value="napF"/>
    <property type="match status" value="1"/>
</dbReference>
<feature type="domain" description="4Fe-4S ferredoxin-type" evidence="7">
    <location>
        <begin position="133"/>
        <end position="162"/>
    </location>
</feature>
<evidence type="ECO:0000256" key="2">
    <source>
        <dbReference type="ARBA" id="ARBA00022723"/>
    </source>
</evidence>
<dbReference type="GO" id="GO:0046872">
    <property type="term" value="F:metal ion binding"/>
    <property type="evidence" value="ECO:0007669"/>
    <property type="project" value="UniProtKB-KW"/>
</dbReference>
<dbReference type="InterPro" id="IPR017900">
    <property type="entry name" value="4Fe4S_Fe_S_CS"/>
</dbReference>
<feature type="binding site" evidence="6">
    <location>
        <position position="44"/>
    </location>
    <ligand>
        <name>[4Fe-4S] cluster</name>
        <dbReference type="ChEBI" id="CHEBI:49883"/>
        <label>1</label>
    </ligand>
</feature>
<dbReference type="InterPro" id="IPR017896">
    <property type="entry name" value="4Fe4S_Fe-S-bd"/>
</dbReference>
<dbReference type="Gene3D" id="3.30.70.20">
    <property type="match status" value="2"/>
</dbReference>
<keyword evidence="4 6" id="KW-0408">Iron</keyword>
<comment type="similarity">
    <text evidence="6">Belongs to the NapF family.</text>
</comment>
<keyword evidence="1 6" id="KW-0004">4Fe-4S</keyword>
<dbReference type="FunFam" id="3.30.70.20:FF:000024">
    <property type="entry name" value="Ferredoxin-type protein NapF"/>
    <property type="match status" value="1"/>
</dbReference>
<dbReference type="EMBL" id="MDAL01000060">
    <property type="protein sequence ID" value="PMN88359.1"/>
    <property type="molecule type" value="Genomic_DNA"/>
</dbReference>
<feature type="binding site" evidence="6">
    <location>
        <position position="48"/>
    </location>
    <ligand>
        <name>[4Fe-4S] cluster</name>
        <dbReference type="ChEBI" id="CHEBI:49883"/>
        <label>1</label>
    </ligand>
</feature>
<dbReference type="PROSITE" id="PS00198">
    <property type="entry name" value="4FE4S_FER_1"/>
    <property type="match status" value="2"/>
</dbReference>
<keyword evidence="2 6" id="KW-0479">Metal-binding</keyword>
<dbReference type="Proteomes" id="UP000235387">
    <property type="component" value="Unassembled WGS sequence"/>
</dbReference>
<dbReference type="CDD" id="cd10564">
    <property type="entry name" value="NapF_like"/>
    <property type="match status" value="1"/>
</dbReference>
<evidence type="ECO:0000256" key="4">
    <source>
        <dbReference type="ARBA" id="ARBA00023004"/>
    </source>
</evidence>
<feature type="binding site" evidence="6">
    <location>
        <position position="41"/>
    </location>
    <ligand>
        <name>[4Fe-4S] cluster</name>
        <dbReference type="ChEBI" id="CHEBI:49883"/>
        <label>1</label>
    </ligand>
</feature>
<comment type="subunit">
    <text evidence="6">Interacts with the cytoplasmic NapA precursor.</text>
</comment>
<keyword evidence="5 6" id="KW-0411">Iron-sulfur</keyword>
<evidence type="ECO:0000256" key="6">
    <source>
        <dbReference type="HAMAP-Rule" id="MF_02201"/>
    </source>
</evidence>
<comment type="subcellular location">
    <subcellularLocation>
        <location evidence="6">Cytoplasm</location>
    </subcellularLocation>
</comment>
<dbReference type="InterPro" id="IPR004496">
    <property type="entry name" value="NapF"/>
</dbReference>
<feature type="binding site" evidence="6">
    <location>
        <position position="70"/>
    </location>
    <ligand>
        <name>[4Fe-4S] cluster</name>
        <dbReference type="ChEBI" id="CHEBI:49883"/>
        <label>2</label>
    </ligand>
</feature>
<evidence type="ECO:0000256" key="5">
    <source>
        <dbReference type="ARBA" id="ARBA00023014"/>
    </source>
</evidence>
<dbReference type="InterPro" id="IPR050572">
    <property type="entry name" value="Fe-S_Ferredoxin"/>
</dbReference>
<evidence type="ECO:0000259" key="7">
    <source>
        <dbReference type="PROSITE" id="PS51379"/>
    </source>
</evidence>
<dbReference type="PROSITE" id="PS51379">
    <property type="entry name" value="4FE4S_FER_2"/>
    <property type="match status" value="3"/>
</dbReference>
<comment type="function">
    <text evidence="6">Could be involved in the maturation of NapA, the catalytic subunit of the periplasmic nitrate reductase, before its export into the periplasm.</text>
</comment>
<name>A0A2N7L4P9_9GAMM</name>
<feature type="binding site" evidence="6">
    <location>
        <position position="145"/>
    </location>
    <ligand>
        <name>[4Fe-4S] cluster</name>
        <dbReference type="ChEBI" id="CHEBI:49883"/>
        <label>3</label>
    </ligand>
</feature>
<feature type="binding site" evidence="6">
    <location>
        <position position="80"/>
    </location>
    <ligand>
        <name>[4Fe-4S] cluster</name>
        <dbReference type="ChEBI" id="CHEBI:49883"/>
        <label>2</label>
    </ligand>
</feature>
<feature type="binding site" evidence="6">
    <location>
        <position position="73"/>
    </location>
    <ligand>
        <name>[4Fe-4S] cluster</name>
        <dbReference type="ChEBI" id="CHEBI:49883"/>
        <label>2</label>
    </ligand>
</feature>
<feature type="binding site" evidence="6">
    <location>
        <position position="148"/>
    </location>
    <ligand>
        <name>[4Fe-4S] cluster</name>
        <dbReference type="ChEBI" id="CHEBI:49883"/>
        <label>3</label>
    </ligand>
</feature>
<comment type="cofactor">
    <cofactor evidence="6">
        <name>[4Fe-4S] cluster</name>
        <dbReference type="ChEBI" id="CHEBI:49883"/>
    </cofactor>
</comment>
<dbReference type="HAMAP" id="MF_02201">
    <property type="entry name" value="NapF"/>
    <property type="match status" value="1"/>
</dbReference>
<feature type="binding site" evidence="6">
    <location>
        <position position="76"/>
    </location>
    <ligand>
        <name>[4Fe-4S] cluster</name>
        <dbReference type="ChEBI" id="CHEBI:49883"/>
        <label>2</label>
    </ligand>
</feature>
<evidence type="ECO:0000256" key="1">
    <source>
        <dbReference type="ARBA" id="ARBA00022485"/>
    </source>
</evidence>
<accession>A0A2N7L4P9</accession>
<dbReference type="GO" id="GO:0051539">
    <property type="term" value="F:4 iron, 4 sulfur cluster binding"/>
    <property type="evidence" value="ECO:0007669"/>
    <property type="project" value="UniProtKB-UniRule"/>
</dbReference>
<evidence type="ECO:0000313" key="8">
    <source>
        <dbReference type="EMBL" id="PMN88359.1"/>
    </source>
</evidence>
<reference evidence="9" key="1">
    <citation type="submission" date="2016-07" db="EMBL/GenBank/DDBJ databases">
        <title>Nontailed viruses are major unrecognized killers of bacteria in the ocean.</title>
        <authorList>
            <person name="Kauffman K."/>
            <person name="Hussain F."/>
            <person name="Yang J."/>
            <person name="Arevalo P."/>
            <person name="Brown J."/>
            <person name="Cutler M."/>
            <person name="Kelly L."/>
            <person name="Polz M.F."/>
        </authorList>
    </citation>
    <scope>NUCLEOTIDE SEQUENCE [LARGE SCALE GENOMIC DNA]</scope>
    <source>
        <strain evidence="9">10N.261.45.A10</strain>
    </source>
</reference>
<organism evidence="8 9">
    <name type="scientific">Enterovibrio norvegicus</name>
    <dbReference type="NCBI Taxonomy" id="188144"/>
    <lineage>
        <taxon>Bacteria</taxon>
        <taxon>Pseudomonadati</taxon>
        <taxon>Pseudomonadota</taxon>
        <taxon>Gammaproteobacteria</taxon>
        <taxon>Vibrionales</taxon>
        <taxon>Vibrionaceae</taxon>
        <taxon>Enterovibrio</taxon>
    </lineage>
</organism>
<evidence type="ECO:0000256" key="3">
    <source>
        <dbReference type="ARBA" id="ARBA00022737"/>
    </source>
</evidence>
<dbReference type="Pfam" id="PF12838">
    <property type="entry name" value="Fer4_7"/>
    <property type="match status" value="1"/>
</dbReference>
<keyword evidence="6" id="KW-0963">Cytoplasm</keyword>
<feature type="binding site" evidence="6">
    <location>
        <position position="152"/>
    </location>
    <ligand>
        <name>[4Fe-4S] cluster</name>
        <dbReference type="ChEBI" id="CHEBI:49883"/>
        <label>3</label>
    </ligand>
</feature>
<proteinExistence type="inferred from homology"/>
<sequence length="171" mass="18790">MVDNRRRAFMRTPFKSTVKVSIQPMPWLKDVSTFTDNCTRCGECIKACETSIIKQGDGGFPSVDFNSGECTFCYACSDACPEPLFLEEHAQPWQQIISIDDACLAKKSVECRSCADACETQAIRFRLSVGSVAQPQFNSDDCTGCGACLSPCPVDAITMQTNTKTITEQQL</sequence>
<dbReference type="PANTHER" id="PTHR43687:SF1">
    <property type="entry name" value="FERREDOXIN III"/>
    <property type="match status" value="1"/>
</dbReference>
<feature type="binding site" evidence="6">
    <location>
        <position position="142"/>
    </location>
    <ligand>
        <name>[4Fe-4S] cluster</name>
        <dbReference type="ChEBI" id="CHEBI:49883"/>
        <label>3</label>
    </ligand>
</feature>
<comment type="caution">
    <text evidence="8">The sequence shown here is derived from an EMBL/GenBank/DDBJ whole genome shotgun (WGS) entry which is preliminary data.</text>
</comment>
<evidence type="ECO:0000313" key="9">
    <source>
        <dbReference type="Proteomes" id="UP000235387"/>
    </source>
</evidence>
<gene>
    <name evidence="6" type="primary">napF</name>
    <name evidence="8" type="ORF">BCT23_08035</name>
</gene>
<feature type="binding site" evidence="6">
    <location>
        <position position="38"/>
    </location>
    <ligand>
        <name>[4Fe-4S] cluster</name>
        <dbReference type="ChEBI" id="CHEBI:49883"/>
        <label>1</label>
    </ligand>
</feature>
<dbReference type="RefSeq" id="WP_102392279.1">
    <property type="nucleotide sequence ID" value="NZ_MDAL01000060.1"/>
</dbReference>
<dbReference type="PANTHER" id="PTHR43687">
    <property type="entry name" value="ADENYLYLSULFATE REDUCTASE, BETA SUBUNIT"/>
    <property type="match status" value="1"/>
</dbReference>
<feature type="domain" description="4Fe-4S ferredoxin-type" evidence="7">
    <location>
        <begin position="29"/>
        <end position="58"/>
    </location>
</feature>
<dbReference type="SUPFAM" id="SSF54862">
    <property type="entry name" value="4Fe-4S ferredoxins"/>
    <property type="match status" value="1"/>
</dbReference>